<organism evidence="4 5">
    <name type="scientific">Schizosaccharomyces cryophilus (strain OY26 / ATCC MYA-4695 / CBS 11777 / NBRC 106824 / NRRL Y48691)</name>
    <name type="common">Fission yeast</name>
    <dbReference type="NCBI Taxonomy" id="653667"/>
    <lineage>
        <taxon>Eukaryota</taxon>
        <taxon>Fungi</taxon>
        <taxon>Dikarya</taxon>
        <taxon>Ascomycota</taxon>
        <taxon>Taphrinomycotina</taxon>
        <taxon>Schizosaccharomycetes</taxon>
        <taxon>Schizosaccharomycetales</taxon>
        <taxon>Schizosaccharomycetaceae</taxon>
        <taxon>Schizosaccharomyces</taxon>
    </lineage>
</organism>
<dbReference type="PANTHER" id="PTHR35185:SF1">
    <property type="entry name" value="UPF0619 GPI-ANCHORED MEMBRANE PROTEIN C1322.10"/>
    <property type="match status" value="1"/>
</dbReference>
<evidence type="ECO:0000259" key="3">
    <source>
        <dbReference type="Pfam" id="PF10342"/>
    </source>
</evidence>
<evidence type="ECO:0000256" key="1">
    <source>
        <dbReference type="ARBA" id="ARBA00022729"/>
    </source>
</evidence>
<reference evidence="4 5" key="1">
    <citation type="journal article" date="2011" name="Science">
        <title>Comparative functional genomics of the fission yeasts.</title>
        <authorList>
            <person name="Rhind N."/>
            <person name="Chen Z."/>
            <person name="Yassour M."/>
            <person name="Thompson D.A."/>
            <person name="Haas B.J."/>
            <person name="Habib N."/>
            <person name="Wapinski I."/>
            <person name="Roy S."/>
            <person name="Lin M.F."/>
            <person name="Heiman D.I."/>
            <person name="Young S.K."/>
            <person name="Furuya K."/>
            <person name="Guo Y."/>
            <person name="Pidoux A."/>
            <person name="Chen H.M."/>
            <person name="Robbertse B."/>
            <person name="Goldberg J.M."/>
            <person name="Aoki K."/>
            <person name="Bayne E.H."/>
            <person name="Berlin A.M."/>
            <person name="Desjardins C.A."/>
            <person name="Dobbs E."/>
            <person name="Dukaj L."/>
            <person name="Fan L."/>
            <person name="FitzGerald M.G."/>
            <person name="French C."/>
            <person name="Gujja S."/>
            <person name="Hansen K."/>
            <person name="Keifenheim D."/>
            <person name="Levin J.Z."/>
            <person name="Mosher R.A."/>
            <person name="Mueller C.A."/>
            <person name="Pfiffner J."/>
            <person name="Priest M."/>
            <person name="Russ C."/>
            <person name="Smialowska A."/>
            <person name="Swoboda P."/>
            <person name="Sykes S.M."/>
            <person name="Vaughn M."/>
            <person name="Vengrova S."/>
            <person name="Yoder R."/>
            <person name="Zeng Q."/>
            <person name="Allshire R."/>
            <person name="Baulcombe D."/>
            <person name="Birren B.W."/>
            <person name="Brown W."/>
            <person name="Ekwall K."/>
            <person name="Kellis M."/>
            <person name="Leatherwood J."/>
            <person name="Levin H."/>
            <person name="Margalit H."/>
            <person name="Martienssen R."/>
            <person name="Nieduszynski C.A."/>
            <person name="Spatafora J.W."/>
            <person name="Friedman N."/>
            <person name="Dalgaard J.Z."/>
            <person name="Baumann P."/>
            <person name="Niki H."/>
            <person name="Regev A."/>
            <person name="Nusbaum C."/>
        </authorList>
    </citation>
    <scope>NUCLEOTIDE SEQUENCE [LARGE SCALE GENOMIC DNA]</scope>
    <source>
        <strain evidence="5">OY26 / ATCC MYA-4695 / CBS 11777 / NBRC 106824 / NRRL Y48691</strain>
    </source>
</reference>
<dbReference type="PANTHER" id="PTHR35185">
    <property type="entry name" value="SERINE/THREONINE-RICH PROTEIN ADG2-RELATED"/>
    <property type="match status" value="1"/>
</dbReference>
<dbReference type="InterPro" id="IPR052479">
    <property type="entry name" value="GPI-anchor_Adhesion_Reg"/>
</dbReference>
<dbReference type="HOGENOM" id="CLU_138096_0_0_1"/>
<feature type="domain" description="Yeast cell wall synthesis Kre9/Knh1-like N-terminal" evidence="3">
    <location>
        <begin position="22"/>
        <end position="110"/>
    </location>
</feature>
<gene>
    <name evidence="4" type="ORF">SPOG_04976</name>
</gene>
<proteinExistence type="predicted"/>
<dbReference type="GeneID" id="25039289"/>
<dbReference type="EMBL" id="KE546989">
    <property type="protein sequence ID" value="EPY52247.1"/>
    <property type="molecule type" value="Genomic_DNA"/>
</dbReference>
<dbReference type="InterPro" id="IPR018466">
    <property type="entry name" value="Kre9/Knh1-like_N"/>
</dbReference>
<dbReference type="AlphaFoldDB" id="S9X574"/>
<evidence type="ECO:0000313" key="4">
    <source>
        <dbReference type="EMBL" id="EPY52247.1"/>
    </source>
</evidence>
<dbReference type="Pfam" id="PF10342">
    <property type="entry name" value="Kre9_KNH"/>
    <property type="match status" value="1"/>
</dbReference>
<feature type="chain" id="PRO_5004572917" evidence="2">
    <location>
        <begin position="18"/>
        <end position="115"/>
    </location>
</feature>
<accession>S9X574</accession>
<dbReference type="OrthoDB" id="5316007at2759"/>
<feature type="signal peptide" evidence="2">
    <location>
        <begin position="1"/>
        <end position="17"/>
    </location>
</feature>
<keyword evidence="1 2" id="KW-0732">Signal</keyword>
<name>S9X574_SCHCR</name>
<sequence length="115" mass="12889">MMLSKLAFFASVAYSMAIQITSPEKNDIWETFKDQTISWNFVETDPKIAGIYLSNYVSINQNRFIVNVSVSDGSYIADTNSWPTGEGYVIKITNPENVDEVYAQSEGFTLTQPNA</sequence>
<protein>
    <submittedName>
        <fullName evidence="4">Developmentally Regulated MAPK Interacting protein</fullName>
    </submittedName>
</protein>
<dbReference type="RefSeq" id="XP_013022913.1">
    <property type="nucleotide sequence ID" value="XM_013167459.1"/>
</dbReference>
<evidence type="ECO:0000313" key="5">
    <source>
        <dbReference type="Proteomes" id="UP000015464"/>
    </source>
</evidence>
<dbReference type="OMA" id="KNDIWET"/>
<keyword evidence="5" id="KW-1185">Reference proteome</keyword>
<dbReference type="Proteomes" id="UP000015464">
    <property type="component" value="Unassembled WGS sequence"/>
</dbReference>
<evidence type="ECO:0000256" key="2">
    <source>
        <dbReference type="SAM" id="SignalP"/>
    </source>
</evidence>